<dbReference type="AlphaFoldDB" id="A0AAD2HBY3"/>
<evidence type="ECO:0000256" key="1">
    <source>
        <dbReference type="ARBA" id="ARBA00022598"/>
    </source>
</evidence>
<dbReference type="PANTHER" id="PTHR43311">
    <property type="entry name" value="GLUTAMATE--TRNA LIGASE"/>
    <property type="match status" value="1"/>
</dbReference>
<evidence type="ECO:0000256" key="4">
    <source>
        <dbReference type="ARBA" id="ARBA00022917"/>
    </source>
</evidence>
<dbReference type="GO" id="GO:0006424">
    <property type="term" value="P:glutamyl-tRNA aminoacylation"/>
    <property type="evidence" value="ECO:0007669"/>
    <property type="project" value="TreeGrafter"/>
</dbReference>
<dbReference type="GO" id="GO:0005829">
    <property type="term" value="C:cytosol"/>
    <property type="evidence" value="ECO:0007669"/>
    <property type="project" value="TreeGrafter"/>
</dbReference>
<dbReference type="SUPFAM" id="SSF52374">
    <property type="entry name" value="Nucleotidylyl transferase"/>
    <property type="match status" value="1"/>
</dbReference>
<dbReference type="GO" id="GO:0005524">
    <property type="term" value="F:ATP binding"/>
    <property type="evidence" value="ECO:0007669"/>
    <property type="project" value="UniProtKB-KW"/>
</dbReference>
<comment type="caution">
    <text evidence="9">The sequence shown here is derived from an EMBL/GenBank/DDBJ whole genome shotgun (WGS) entry which is preliminary data.</text>
</comment>
<feature type="non-terminal residue" evidence="9">
    <location>
        <position position="1"/>
    </location>
</feature>
<proteinExistence type="inferred from homology"/>
<evidence type="ECO:0000313" key="9">
    <source>
        <dbReference type="EMBL" id="CAK5273358.1"/>
    </source>
</evidence>
<feature type="compositionally biased region" description="Polar residues" evidence="7">
    <location>
        <begin position="324"/>
        <end position="334"/>
    </location>
</feature>
<feature type="domain" description="Glutamyl/glutaminyl-tRNA synthetase class Ib catalytic" evidence="8">
    <location>
        <begin position="265"/>
        <end position="321"/>
    </location>
</feature>
<evidence type="ECO:0000256" key="6">
    <source>
        <dbReference type="RuleBase" id="RU363037"/>
    </source>
</evidence>
<accession>A0AAD2HBY3</accession>
<dbReference type="InterPro" id="IPR000924">
    <property type="entry name" value="Glu/Gln-tRNA-synth"/>
</dbReference>
<dbReference type="InterPro" id="IPR001412">
    <property type="entry name" value="aa-tRNA-synth_I_CS"/>
</dbReference>
<dbReference type="PRINTS" id="PR00987">
    <property type="entry name" value="TRNASYNTHGLU"/>
</dbReference>
<organism evidence="9 10">
    <name type="scientific">Mycena citricolor</name>
    <dbReference type="NCBI Taxonomy" id="2018698"/>
    <lineage>
        <taxon>Eukaryota</taxon>
        <taxon>Fungi</taxon>
        <taxon>Dikarya</taxon>
        <taxon>Basidiomycota</taxon>
        <taxon>Agaricomycotina</taxon>
        <taxon>Agaricomycetes</taxon>
        <taxon>Agaricomycetidae</taxon>
        <taxon>Agaricales</taxon>
        <taxon>Marasmiineae</taxon>
        <taxon>Mycenaceae</taxon>
        <taxon>Mycena</taxon>
    </lineage>
</organism>
<evidence type="ECO:0000313" key="10">
    <source>
        <dbReference type="Proteomes" id="UP001295794"/>
    </source>
</evidence>
<evidence type="ECO:0000256" key="2">
    <source>
        <dbReference type="ARBA" id="ARBA00022741"/>
    </source>
</evidence>
<dbReference type="Pfam" id="PF00749">
    <property type="entry name" value="tRNA-synt_1c"/>
    <property type="match status" value="2"/>
</dbReference>
<keyword evidence="2 6" id="KW-0547">Nucleotide-binding</keyword>
<comment type="similarity">
    <text evidence="6">Belongs to the class-I aminoacyl-tRNA synthetase family.</text>
</comment>
<sequence>QSPFAPSPTGPLHMGGVRTALYNYLFARQHGGDFILRIEDTDSHRFVPGAESYIMESLKWCGITIDEGINEGGPHAPYRQSERKEIYLKYALQLVGSGDAYYAFDTPDELNAIRAEAEAAGKTFAYNYEVRTRWPLGDPFQNARKRGGADARPDSRRRDGTHFDAGRQGALQIGRCAADLPPGQHRRRSPDGDFACDSRRRVAAVAAVALLAVPRARLERHAARIRPPAAAAETYRGGKLSKRDGDKMGFPVFPLQWTSPEGETSHGYREDGYFPEAFVNMLALLGWNPGTDQEIFSMDELIGAFSLERVSKSGARSTRKKRTGSTPSTCTPNPMRNWPRCTPDPEGERGGRPAAKTARVIALIKQRATFVSDFWNLTSFMFVAPEQYDPNRPPNSGKAKIRRGSQHCGRCWQGSTTSRKRTPKKSYSNGSRKTNIRWDR</sequence>
<feature type="region of interest" description="Disordered" evidence="7">
    <location>
        <begin position="312"/>
        <end position="353"/>
    </location>
</feature>
<feature type="domain" description="Glutamyl/glutaminyl-tRNA synthetase class Ib catalytic" evidence="8">
    <location>
        <begin position="4"/>
        <end position="128"/>
    </location>
</feature>
<evidence type="ECO:0000259" key="8">
    <source>
        <dbReference type="Pfam" id="PF00749"/>
    </source>
</evidence>
<feature type="region of interest" description="Disordered" evidence="7">
    <location>
        <begin position="139"/>
        <end position="163"/>
    </location>
</feature>
<keyword evidence="10" id="KW-1185">Reference proteome</keyword>
<dbReference type="InterPro" id="IPR020061">
    <property type="entry name" value="Glu_tRNA_lig_a-bdl"/>
</dbReference>
<dbReference type="Gene3D" id="3.40.50.620">
    <property type="entry name" value="HUPs"/>
    <property type="match status" value="1"/>
</dbReference>
<dbReference type="PANTHER" id="PTHR43311:SF2">
    <property type="entry name" value="GLUTAMATE--TRNA LIGASE, MITOCHONDRIAL-RELATED"/>
    <property type="match status" value="1"/>
</dbReference>
<gene>
    <name evidence="9" type="ORF">MYCIT1_LOCUS19787</name>
</gene>
<keyword evidence="1 6" id="KW-0436">Ligase</keyword>
<dbReference type="InterPro" id="IPR049940">
    <property type="entry name" value="GluQ/Sye"/>
</dbReference>
<feature type="region of interest" description="Disordered" evidence="7">
    <location>
        <begin position="387"/>
        <end position="440"/>
    </location>
</feature>
<name>A0AAD2HBY3_9AGAR</name>
<dbReference type="Gene3D" id="1.10.1160.10">
    <property type="entry name" value="Glutamyl-trna Synthetase, Domain 2"/>
    <property type="match status" value="1"/>
</dbReference>
<protein>
    <recommendedName>
        <fullName evidence="8">Glutamyl/glutaminyl-tRNA synthetase class Ib catalytic domain-containing protein</fullName>
    </recommendedName>
</protein>
<keyword evidence="5 6" id="KW-0030">Aminoacyl-tRNA synthetase</keyword>
<keyword evidence="4 6" id="KW-0648">Protein biosynthesis</keyword>
<evidence type="ECO:0000256" key="5">
    <source>
        <dbReference type="ARBA" id="ARBA00023146"/>
    </source>
</evidence>
<dbReference type="EMBL" id="CAVNYO010000340">
    <property type="protein sequence ID" value="CAK5273358.1"/>
    <property type="molecule type" value="Genomic_DNA"/>
</dbReference>
<dbReference type="GO" id="GO:0004818">
    <property type="term" value="F:glutamate-tRNA ligase activity"/>
    <property type="evidence" value="ECO:0007669"/>
    <property type="project" value="TreeGrafter"/>
</dbReference>
<feature type="compositionally biased region" description="Basic and acidic residues" evidence="7">
    <location>
        <begin position="147"/>
        <end position="163"/>
    </location>
</feature>
<reference evidence="9" key="1">
    <citation type="submission" date="2023-11" db="EMBL/GenBank/DDBJ databases">
        <authorList>
            <person name="De Vega J J."/>
            <person name="De Vega J J."/>
        </authorList>
    </citation>
    <scope>NUCLEOTIDE SEQUENCE</scope>
</reference>
<dbReference type="PROSITE" id="PS00178">
    <property type="entry name" value="AA_TRNA_LIGASE_I"/>
    <property type="match status" value="1"/>
</dbReference>
<evidence type="ECO:0000256" key="7">
    <source>
        <dbReference type="SAM" id="MobiDB-lite"/>
    </source>
</evidence>
<dbReference type="Proteomes" id="UP001295794">
    <property type="component" value="Unassembled WGS sequence"/>
</dbReference>
<keyword evidence="3 6" id="KW-0067">ATP-binding</keyword>
<dbReference type="InterPro" id="IPR020058">
    <property type="entry name" value="Glu/Gln-tRNA-synth_Ib_cat-dom"/>
</dbReference>
<dbReference type="InterPro" id="IPR014729">
    <property type="entry name" value="Rossmann-like_a/b/a_fold"/>
</dbReference>
<evidence type="ECO:0000256" key="3">
    <source>
        <dbReference type="ARBA" id="ARBA00022840"/>
    </source>
</evidence>